<evidence type="ECO:0000313" key="3">
    <source>
        <dbReference type="Proteomes" id="UP000249081"/>
    </source>
</evidence>
<accession>A0A2W4Y5I4</accession>
<feature type="signal peptide" evidence="1">
    <location>
        <begin position="1"/>
        <end position="16"/>
    </location>
</feature>
<feature type="chain" id="PRO_5016046002" evidence="1">
    <location>
        <begin position="17"/>
        <end position="87"/>
    </location>
</feature>
<organism evidence="2 3">
    <name type="scientific">Shackletoniella antarctica</name>
    <dbReference type="NCBI Taxonomy" id="268115"/>
    <lineage>
        <taxon>Bacteria</taxon>
        <taxon>Bacillati</taxon>
        <taxon>Cyanobacteriota</taxon>
        <taxon>Cyanophyceae</taxon>
        <taxon>Oculatellales</taxon>
        <taxon>Oculatellaceae</taxon>
        <taxon>Shackletoniella</taxon>
    </lineage>
</organism>
<evidence type="ECO:0000313" key="2">
    <source>
        <dbReference type="EMBL" id="PZO42265.1"/>
    </source>
</evidence>
<protein>
    <submittedName>
        <fullName evidence="2">Uncharacterized protein</fullName>
    </submittedName>
</protein>
<reference evidence="2 3" key="2">
    <citation type="submission" date="2018-06" db="EMBL/GenBank/DDBJ databases">
        <title>Metagenomic assembly of (sub)arctic Cyanobacteria and their associated microbiome from non-axenic cultures.</title>
        <authorList>
            <person name="Baurain D."/>
        </authorList>
    </citation>
    <scope>NUCLEOTIDE SEQUENCE [LARGE SCALE GENOMIC DNA]</scope>
    <source>
        <strain evidence="2">ULC041bin1</strain>
    </source>
</reference>
<keyword evidence="1" id="KW-0732">Signal</keyword>
<dbReference type="EMBL" id="QBMN01000050">
    <property type="protein sequence ID" value="PZO42265.1"/>
    <property type="molecule type" value="Genomic_DNA"/>
</dbReference>
<reference evidence="3" key="1">
    <citation type="submission" date="2018-04" db="EMBL/GenBank/DDBJ databases">
        <authorList>
            <person name="Cornet L."/>
        </authorList>
    </citation>
    <scope>NUCLEOTIDE SEQUENCE [LARGE SCALE GENOMIC DNA]</scope>
</reference>
<comment type="caution">
    <text evidence="2">The sequence shown here is derived from an EMBL/GenBank/DDBJ whole genome shotgun (WGS) entry which is preliminary data.</text>
</comment>
<sequence>MMALPLAIAFNSPALADTASPPRPAEPAVSLFCYMVTTEGQVRDLSSLCGSSSEAAPQQVVQNTEPCYFLDSDGRPCAVTGRPAFSN</sequence>
<proteinExistence type="predicted"/>
<dbReference type="Proteomes" id="UP000249081">
    <property type="component" value="Unassembled WGS sequence"/>
</dbReference>
<dbReference type="AlphaFoldDB" id="A0A2W4Y5I4"/>
<evidence type="ECO:0000256" key="1">
    <source>
        <dbReference type="SAM" id="SignalP"/>
    </source>
</evidence>
<gene>
    <name evidence="2" type="ORF">DCF17_09045</name>
</gene>
<name>A0A2W4Y5I4_9CYAN</name>